<dbReference type="EMBL" id="JAVDXO010000002">
    <property type="protein sequence ID" value="MDR7306317.1"/>
    <property type="molecule type" value="Genomic_DNA"/>
</dbReference>
<accession>A0ABU1ZL93</accession>
<feature type="compositionally biased region" description="Low complexity" evidence="1">
    <location>
        <begin position="168"/>
        <end position="188"/>
    </location>
</feature>
<name>A0ABU1ZL93_9BURK</name>
<dbReference type="InterPro" id="IPR013783">
    <property type="entry name" value="Ig-like_fold"/>
</dbReference>
<reference evidence="2 3" key="1">
    <citation type="submission" date="2023-07" db="EMBL/GenBank/DDBJ databases">
        <title>Sorghum-associated microbial communities from plants grown in Nebraska, USA.</title>
        <authorList>
            <person name="Schachtman D."/>
        </authorList>
    </citation>
    <scope>NUCLEOTIDE SEQUENCE [LARGE SCALE GENOMIC DNA]</scope>
    <source>
        <strain evidence="2 3">BE308</strain>
    </source>
</reference>
<evidence type="ECO:0000313" key="2">
    <source>
        <dbReference type="EMBL" id="MDR7306317.1"/>
    </source>
</evidence>
<comment type="caution">
    <text evidence="2">The sequence shown here is derived from an EMBL/GenBank/DDBJ whole genome shotgun (WGS) entry which is preliminary data.</text>
</comment>
<keyword evidence="3" id="KW-1185">Reference proteome</keyword>
<dbReference type="InterPro" id="IPR047777">
    <property type="entry name" value="LapA-like_RM"/>
</dbReference>
<feature type="region of interest" description="Disordered" evidence="1">
    <location>
        <begin position="147"/>
        <end position="198"/>
    </location>
</feature>
<dbReference type="InterPro" id="IPR010221">
    <property type="entry name" value="VCBS_dom"/>
</dbReference>
<evidence type="ECO:0000313" key="3">
    <source>
        <dbReference type="Proteomes" id="UP001268089"/>
    </source>
</evidence>
<dbReference type="Pfam" id="PF17963">
    <property type="entry name" value="Big_9"/>
    <property type="match status" value="1"/>
</dbReference>
<dbReference type="RefSeq" id="WP_310341194.1">
    <property type="nucleotide sequence ID" value="NZ_JAVDXO010000002.1"/>
</dbReference>
<organism evidence="2 3">
    <name type="scientific">Rhodoferax saidenbachensis</name>
    <dbReference type="NCBI Taxonomy" id="1484693"/>
    <lineage>
        <taxon>Bacteria</taxon>
        <taxon>Pseudomonadati</taxon>
        <taxon>Pseudomonadota</taxon>
        <taxon>Betaproteobacteria</taxon>
        <taxon>Burkholderiales</taxon>
        <taxon>Comamonadaceae</taxon>
        <taxon>Rhodoferax</taxon>
    </lineage>
</organism>
<evidence type="ECO:0000256" key="1">
    <source>
        <dbReference type="SAM" id="MobiDB-lite"/>
    </source>
</evidence>
<protein>
    <submittedName>
        <fullName evidence="2">VCBS repeat-containing protein</fullName>
    </submittedName>
</protein>
<dbReference type="Gene3D" id="2.60.40.10">
    <property type="entry name" value="Immunoglobulins"/>
    <property type="match status" value="1"/>
</dbReference>
<sequence>MAANQVSAQARGVVVVLQGNAWIVNPDGSRKALRLGDEVQEGQVIATEDGTRLELAMPHDQLITVESGRELLIDANLLGTIKTDPTETALKDLNSGAEAIAKVLASGTGDLSAELDATAAGLSGGDASDSHSFVRVLRINEELTPLGIQRDNNQQDVTEFDPSGVANPPTTTASGTTTPPGSPSVSVPDENGAGFAGNKTVAETDGAIPGEFTVSAPAGLASISVGGTTLSAAQLAALGTTPVSITTTDGTLVLNGYAPATGKVSYTFDPVVHSSNASVTAAFPVTVTDSLGATSTANNLDIVITDSKPVAVNDAASITEDAATNTVSGSVLTGTGADTVGADTNATPVTPATVTLSYGSLVLNANGSYTYTLDNSNATVNALNDASAPLTDTYTYTITDGDGSTSTATLTISINGHTDGSPSVSVPDENGAGFAGNKTVAETDGAIPGE</sequence>
<proteinExistence type="predicted"/>
<dbReference type="NCBIfam" id="TIGR01965">
    <property type="entry name" value="VCBS_repeat"/>
    <property type="match status" value="1"/>
</dbReference>
<dbReference type="Proteomes" id="UP001268089">
    <property type="component" value="Unassembled WGS sequence"/>
</dbReference>
<gene>
    <name evidence="2" type="ORF">J2X15_001595</name>
</gene>
<feature type="region of interest" description="Disordered" evidence="1">
    <location>
        <begin position="430"/>
        <end position="450"/>
    </location>
</feature>
<dbReference type="NCBIfam" id="NF033682">
    <property type="entry name" value="retention_LapA"/>
    <property type="match status" value="1"/>
</dbReference>
<feature type="non-terminal residue" evidence="2">
    <location>
        <position position="450"/>
    </location>
</feature>